<dbReference type="Gene3D" id="2.40.170.20">
    <property type="entry name" value="TonB-dependent receptor, beta-barrel domain"/>
    <property type="match status" value="1"/>
</dbReference>
<organism evidence="4 5">
    <name type="scientific">Sphingobacterium multivorum</name>
    <dbReference type="NCBI Taxonomy" id="28454"/>
    <lineage>
        <taxon>Bacteria</taxon>
        <taxon>Pseudomonadati</taxon>
        <taxon>Bacteroidota</taxon>
        <taxon>Sphingobacteriia</taxon>
        <taxon>Sphingobacteriales</taxon>
        <taxon>Sphingobacteriaceae</taxon>
        <taxon>Sphingobacterium</taxon>
    </lineage>
</organism>
<evidence type="ECO:0000256" key="1">
    <source>
        <dbReference type="ARBA" id="ARBA00004442"/>
    </source>
</evidence>
<accession>A0A2X2J1G0</accession>
<dbReference type="EMBL" id="UAUU01000008">
    <property type="protein sequence ID" value="SPZ85496.1"/>
    <property type="molecule type" value="Genomic_DNA"/>
</dbReference>
<protein>
    <submittedName>
        <fullName evidence="4">TonB-linked outer membrane protein, SusC/RagA family</fullName>
    </submittedName>
</protein>
<name>A0A2X2J1G0_SPHMU</name>
<sequence length="168" mass="19167">MHLKNRLSFTAELYHKNSYDLIYDQFAVPPLTGSNSLESAVNIGAVENNGWELSASWSDKKDDFSYTIGGMLFDNRNRMLKAGYNENDRLIFKGDNNRIWYKGVPINNYYGFQSDGYFQTQAEVDATPAKMPNSKPGDIRYVDKNQDGIINDEDRSYLADPLPIITML</sequence>
<proteinExistence type="predicted"/>
<keyword evidence="3" id="KW-0998">Cell outer membrane</keyword>
<gene>
    <name evidence="4" type="ORF">NCTC11343_02058</name>
</gene>
<dbReference type="InterPro" id="IPR036942">
    <property type="entry name" value="Beta-barrel_TonB_sf"/>
</dbReference>
<evidence type="ECO:0000313" key="4">
    <source>
        <dbReference type="EMBL" id="SPZ85496.1"/>
    </source>
</evidence>
<dbReference type="RefSeq" id="WP_218565337.1">
    <property type="nucleotide sequence ID" value="NZ_UAUU01000008.1"/>
</dbReference>
<keyword evidence="2" id="KW-0472">Membrane</keyword>
<reference evidence="4 5" key="1">
    <citation type="submission" date="2018-06" db="EMBL/GenBank/DDBJ databases">
        <authorList>
            <consortium name="Pathogen Informatics"/>
            <person name="Doyle S."/>
        </authorList>
    </citation>
    <scope>NUCLEOTIDE SEQUENCE [LARGE SCALE GENOMIC DNA]</scope>
    <source>
        <strain evidence="4 5">NCTC11343</strain>
    </source>
</reference>
<dbReference type="SUPFAM" id="SSF56935">
    <property type="entry name" value="Porins"/>
    <property type="match status" value="1"/>
</dbReference>
<dbReference type="GO" id="GO:0009279">
    <property type="term" value="C:cell outer membrane"/>
    <property type="evidence" value="ECO:0007669"/>
    <property type="project" value="UniProtKB-SubCell"/>
</dbReference>
<evidence type="ECO:0000313" key="5">
    <source>
        <dbReference type="Proteomes" id="UP000251241"/>
    </source>
</evidence>
<dbReference type="Proteomes" id="UP000251241">
    <property type="component" value="Unassembled WGS sequence"/>
</dbReference>
<evidence type="ECO:0000256" key="3">
    <source>
        <dbReference type="ARBA" id="ARBA00023237"/>
    </source>
</evidence>
<evidence type="ECO:0000256" key="2">
    <source>
        <dbReference type="ARBA" id="ARBA00023136"/>
    </source>
</evidence>
<dbReference type="AlphaFoldDB" id="A0A2X2J1G0"/>
<comment type="subcellular location">
    <subcellularLocation>
        <location evidence="1">Cell outer membrane</location>
    </subcellularLocation>
</comment>